<sequence length="73" mass="8231">MNIDVIEKLASASSDIGSRLAVSSRACGHFRTDRSSQILLSTAMVLLYCTHTHMHGPRLSEFSRTRKRRLLSR</sequence>
<reference evidence="2" key="1">
    <citation type="journal article" date="2013" name="New Phytol.">
        <title>Comparative genomic and transcriptomic analyses reveal the hemibiotrophic stage shift of Colletotrichum fungi.</title>
        <authorList>
            <person name="Gan P."/>
            <person name="Ikeda K."/>
            <person name="Irieda H."/>
            <person name="Narusaka M."/>
            <person name="O'Connell R.J."/>
            <person name="Narusaka Y."/>
            <person name="Takano Y."/>
            <person name="Kubo Y."/>
            <person name="Shirasu K."/>
        </authorList>
    </citation>
    <scope>NUCLEOTIDE SEQUENCE [LARGE SCALE GENOMIC DNA]</scope>
    <source>
        <strain evidence="2">104-T / ATCC 96160 / CBS 514.97 / LARS 414 / MAFF 240422</strain>
    </source>
</reference>
<dbReference type="Proteomes" id="UP000014480">
    <property type="component" value="Unassembled WGS sequence"/>
</dbReference>
<comment type="caution">
    <text evidence="1">The sequence shown here is derived from an EMBL/GenBank/DDBJ whole genome shotgun (WGS) entry which is preliminary data.</text>
</comment>
<accession>A0A484G9C1</accession>
<dbReference type="AlphaFoldDB" id="A0A484G9C1"/>
<name>A0A484G9C1_COLOR</name>
<evidence type="ECO:0000313" key="2">
    <source>
        <dbReference type="Proteomes" id="UP000014480"/>
    </source>
</evidence>
<reference evidence="2" key="2">
    <citation type="journal article" date="2019" name="Mol. Plant Microbe Interact.">
        <title>Genome sequence resources for four phytopathogenic fungi from the Colletotrichum orbiculare species complex.</title>
        <authorList>
            <person name="Gan P."/>
            <person name="Tsushima A."/>
            <person name="Narusaka M."/>
            <person name="Narusaka Y."/>
            <person name="Takano Y."/>
            <person name="Kubo Y."/>
            <person name="Shirasu K."/>
        </authorList>
    </citation>
    <scope>GENOME REANNOTATION</scope>
    <source>
        <strain evidence="2">104-T / ATCC 96160 / CBS 514.97 / LARS 414 / MAFF 240422</strain>
    </source>
</reference>
<proteinExistence type="predicted"/>
<gene>
    <name evidence="1" type="ORF">Cob_v000515</name>
</gene>
<evidence type="ECO:0000313" key="1">
    <source>
        <dbReference type="EMBL" id="TDZ26237.1"/>
    </source>
</evidence>
<protein>
    <submittedName>
        <fullName evidence="1">Uncharacterized protein</fullName>
    </submittedName>
</protein>
<keyword evidence="2" id="KW-1185">Reference proteome</keyword>
<dbReference type="EMBL" id="AMCV02000001">
    <property type="protein sequence ID" value="TDZ26237.1"/>
    <property type="molecule type" value="Genomic_DNA"/>
</dbReference>
<organism evidence="1 2">
    <name type="scientific">Colletotrichum orbiculare (strain 104-T / ATCC 96160 / CBS 514.97 / LARS 414 / MAFF 240422)</name>
    <name type="common">Cucumber anthracnose fungus</name>
    <name type="synonym">Colletotrichum lagenarium</name>
    <dbReference type="NCBI Taxonomy" id="1213857"/>
    <lineage>
        <taxon>Eukaryota</taxon>
        <taxon>Fungi</taxon>
        <taxon>Dikarya</taxon>
        <taxon>Ascomycota</taxon>
        <taxon>Pezizomycotina</taxon>
        <taxon>Sordariomycetes</taxon>
        <taxon>Hypocreomycetidae</taxon>
        <taxon>Glomerellales</taxon>
        <taxon>Glomerellaceae</taxon>
        <taxon>Colletotrichum</taxon>
        <taxon>Colletotrichum orbiculare species complex</taxon>
    </lineage>
</organism>